<reference evidence="1" key="1">
    <citation type="submission" date="2018-12" db="EMBL/GenBank/DDBJ databases">
        <authorList>
            <person name="Syme R.A."/>
            <person name="Farfan-Caceres L."/>
            <person name="Lichtenzveig J."/>
        </authorList>
    </citation>
    <scope>NUCLEOTIDE SEQUENCE</scope>
    <source>
        <strain evidence="1">Al4</strain>
    </source>
</reference>
<reference evidence="1" key="2">
    <citation type="submission" date="2020-09" db="EMBL/GenBank/DDBJ databases">
        <title>Reference genome assembly for Australian Ascochyta lentis isolate Al4.</title>
        <authorList>
            <person name="Lee R.C."/>
            <person name="Farfan-Caceres L.M."/>
            <person name="Debler J.W."/>
            <person name="Williams A.H."/>
            <person name="Henares B.M."/>
        </authorList>
    </citation>
    <scope>NUCLEOTIDE SEQUENCE</scope>
    <source>
        <strain evidence="1">Al4</strain>
    </source>
</reference>
<evidence type="ECO:0000313" key="2">
    <source>
        <dbReference type="Proteomes" id="UP000651452"/>
    </source>
</evidence>
<sequence length="218" mass="24869">MNEISRLTGAEYEAGVWKHNLTVELAWMVGPFVVDGDVFSNSQATRLPGIPSWSWGSVNKELIFKFGDHIKYRALAPNASIHAQEVRVRVRMGNLQLQKMEIVAGVCSLNWERYYPHHCVFQPAGDIPLENCYDNVKELAVFDTLADTLPAEGGTVKCIPWLEFPIVLGEIWRDFSAISAMMTTPVDEEKNIYRRIGWVDLWEDTDIFSEEYQDITIV</sequence>
<dbReference type="EMBL" id="RZGK01000010">
    <property type="protein sequence ID" value="KAF9695827.1"/>
    <property type="molecule type" value="Genomic_DNA"/>
</dbReference>
<gene>
    <name evidence="1" type="ORF">EKO04_005756</name>
</gene>
<evidence type="ECO:0000313" key="1">
    <source>
        <dbReference type="EMBL" id="KAF9695827.1"/>
    </source>
</evidence>
<accession>A0A8H7MJH2</accession>
<proteinExistence type="predicted"/>
<comment type="caution">
    <text evidence="1">The sequence shown here is derived from an EMBL/GenBank/DDBJ whole genome shotgun (WGS) entry which is preliminary data.</text>
</comment>
<organism evidence="1 2">
    <name type="scientific">Ascochyta lentis</name>
    <dbReference type="NCBI Taxonomy" id="205686"/>
    <lineage>
        <taxon>Eukaryota</taxon>
        <taxon>Fungi</taxon>
        <taxon>Dikarya</taxon>
        <taxon>Ascomycota</taxon>
        <taxon>Pezizomycotina</taxon>
        <taxon>Dothideomycetes</taxon>
        <taxon>Pleosporomycetidae</taxon>
        <taxon>Pleosporales</taxon>
        <taxon>Pleosporineae</taxon>
        <taxon>Didymellaceae</taxon>
        <taxon>Ascochyta</taxon>
    </lineage>
</organism>
<dbReference type="AlphaFoldDB" id="A0A8H7MJH2"/>
<keyword evidence="2" id="KW-1185">Reference proteome</keyword>
<dbReference type="OrthoDB" id="3486565at2759"/>
<name>A0A8H7MJH2_9PLEO</name>
<protein>
    <submittedName>
        <fullName evidence="1">Uncharacterized protein</fullName>
    </submittedName>
</protein>
<dbReference type="Proteomes" id="UP000651452">
    <property type="component" value="Unassembled WGS sequence"/>
</dbReference>